<protein>
    <submittedName>
        <fullName evidence="1">Biotin--[acetyl-CoA-carboxylase] ligase</fullName>
    </submittedName>
</protein>
<sequence length="95" mass="10158">MDQVWLLTLQTDTLFEGLRPANGLGDSMWVQGAGMEREWCGLARDDTDEAVGSETSVALADDGFEATVRHIAPSAAALEHRSKASGLRILPCGDV</sequence>
<dbReference type="EMBL" id="LC171369">
    <property type="protein sequence ID" value="BBA74329.1"/>
    <property type="molecule type" value="Genomic_DNA"/>
</dbReference>
<organism evidence="1">
    <name type="scientific">Ochrobactrum sp. PW1</name>
    <dbReference type="NCBI Taxonomy" id="1882222"/>
    <lineage>
        <taxon>Bacteria</taxon>
        <taxon>Pseudomonadati</taxon>
        <taxon>Pseudomonadota</taxon>
        <taxon>Alphaproteobacteria</taxon>
        <taxon>Hyphomicrobiales</taxon>
        <taxon>Brucellaceae</taxon>
        <taxon>Brucella/Ochrobactrum group</taxon>
        <taxon>Ochrobactrum</taxon>
    </lineage>
</organism>
<proteinExistence type="predicted"/>
<evidence type="ECO:0000313" key="1">
    <source>
        <dbReference type="EMBL" id="BBA74329.1"/>
    </source>
</evidence>
<keyword evidence="1" id="KW-0436">Ligase</keyword>
<accession>A0A292GS74</accession>
<dbReference type="AlphaFoldDB" id="A0A292GS74"/>
<name>A0A292GS74_9HYPH</name>
<gene>
    <name evidence="1" type="primary">birA</name>
</gene>
<reference evidence="1" key="1">
    <citation type="submission" date="2016-07" db="EMBL/GenBank/DDBJ databases">
        <title>Genomics reveals synergistic degradation of pyrene by five bacteria in a mangrove sediment-derived bacterial consortium.</title>
        <authorList>
            <person name="Wanapaisan P."/>
            <person name="Vejarano F."/>
            <person name="Chakraborty J."/>
            <person name="Shintani M."/>
            <person name="Muangchinda C."/>
            <person name="Laothamteep N."/>
            <person name="Suzuki-Minakuchi C."/>
            <person name="Inoue K."/>
            <person name="Nojiri H."/>
            <person name="Pinyakong O."/>
        </authorList>
    </citation>
    <scope>NUCLEOTIDE SEQUENCE</scope>
    <source>
        <strain evidence="1">PW1</strain>
    </source>
</reference>
<dbReference type="GO" id="GO:0016874">
    <property type="term" value="F:ligase activity"/>
    <property type="evidence" value="ECO:0007669"/>
    <property type="project" value="UniProtKB-KW"/>
</dbReference>